<evidence type="ECO:0008006" key="9">
    <source>
        <dbReference type="Google" id="ProtNLM"/>
    </source>
</evidence>
<feature type="transmembrane region" description="Helical" evidence="6">
    <location>
        <begin position="12"/>
        <end position="37"/>
    </location>
</feature>
<keyword evidence="8" id="KW-1185">Reference proteome</keyword>
<evidence type="ECO:0000256" key="4">
    <source>
        <dbReference type="ARBA" id="ARBA00022989"/>
    </source>
</evidence>
<dbReference type="InterPro" id="IPR005496">
    <property type="entry name" value="Integral_membrane_TerC"/>
</dbReference>
<dbReference type="GO" id="GO:0016020">
    <property type="term" value="C:membrane"/>
    <property type="evidence" value="ECO:0007669"/>
    <property type="project" value="UniProtKB-SubCell"/>
</dbReference>
<evidence type="ECO:0000313" key="8">
    <source>
        <dbReference type="Proteomes" id="UP000265916"/>
    </source>
</evidence>
<keyword evidence="3 6" id="KW-0812">Transmembrane</keyword>
<accession>A0A3A1YDV3</accession>
<keyword evidence="4 6" id="KW-1133">Transmembrane helix</keyword>
<name>A0A3A1YDV3_9GAMM</name>
<feature type="transmembrane region" description="Helical" evidence="6">
    <location>
        <begin position="215"/>
        <end position="236"/>
    </location>
</feature>
<sequence>MFELLFDYHFYLSLFTLTLLEIVLGIDNIVVIAILVNKLPEKHKRKAQLIGLGLAMGVRVALLFTLAWLSHLIKPLFYINDFAVTGRDLVLLLGGLFLVYKAIGELYSTIMHTEHEENGEKKVYATFSSVIMQIIIMDAVFSLDSVITAIGIAEHLPVMVLAVIIAIIFMMCFSNYIVKLIDNYPSLKILALTFLVIVGLILVIEGFHIHIDKIYLYSAMGFSLLVTILNIAYEVIAKRITQKQ</sequence>
<comment type="caution">
    <text evidence="7">The sequence shown here is derived from an EMBL/GenBank/DDBJ whole genome shotgun (WGS) entry which is preliminary data.</text>
</comment>
<feature type="transmembrane region" description="Helical" evidence="6">
    <location>
        <begin position="155"/>
        <end position="177"/>
    </location>
</feature>
<feature type="transmembrane region" description="Helical" evidence="6">
    <location>
        <begin position="49"/>
        <end position="69"/>
    </location>
</feature>
<dbReference type="EMBL" id="NRJG01000134">
    <property type="protein sequence ID" value="RIY35370.1"/>
    <property type="molecule type" value="Genomic_DNA"/>
</dbReference>
<dbReference type="OrthoDB" id="9805314at2"/>
<evidence type="ECO:0000256" key="3">
    <source>
        <dbReference type="ARBA" id="ARBA00022692"/>
    </source>
</evidence>
<dbReference type="PANTHER" id="PTHR30238:SF4">
    <property type="entry name" value="SLL1022 PROTEIN"/>
    <property type="match status" value="1"/>
</dbReference>
<feature type="transmembrane region" description="Helical" evidence="6">
    <location>
        <begin position="189"/>
        <end position="209"/>
    </location>
</feature>
<organism evidence="7 8">
    <name type="scientific">Psittacicella hinzii</name>
    <dbReference type="NCBI Taxonomy" id="2028575"/>
    <lineage>
        <taxon>Bacteria</taxon>
        <taxon>Pseudomonadati</taxon>
        <taxon>Pseudomonadota</taxon>
        <taxon>Gammaproteobacteria</taxon>
        <taxon>Pasteurellales</taxon>
        <taxon>Psittacicellaceae</taxon>
        <taxon>Psittacicella</taxon>
    </lineage>
</organism>
<dbReference type="AlphaFoldDB" id="A0A3A1YDV3"/>
<evidence type="ECO:0000256" key="6">
    <source>
        <dbReference type="SAM" id="Phobius"/>
    </source>
</evidence>
<evidence type="ECO:0000313" key="7">
    <source>
        <dbReference type="EMBL" id="RIY35370.1"/>
    </source>
</evidence>
<feature type="transmembrane region" description="Helical" evidence="6">
    <location>
        <begin position="89"/>
        <end position="111"/>
    </location>
</feature>
<evidence type="ECO:0000256" key="2">
    <source>
        <dbReference type="ARBA" id="ARBA00007511"/>
    </source>
</evidence>
<proteinExistence type="inferred from homology"/>
<dbReference type="Pfam" id="PF03741">
    <property type="entry name" value="TerC"/>
    <property type="match status" value="1"/>
</dbReference>
<evidence type="ECO:0000256" key="5">
    <source>
        <dbReference type="ARBA" id="ARBA00023136"/>
    </source>
</evidence>
<dbReference type="PANTHER" id="PTHR30238">
    <property type="entry name" value="MEMBRANE BOUND PREDICTED REDOX MODULATOR"/>
    <property type="match status" value="1"/>
</dbReference>
<gene>
    <name evidence="7" type="ORF">CKF58_06710</name>
</gene>
<comment type="subcellular location">
    <subcellularLocation>
        <location evidence="1">Membrane</location>
        <topology evidence="1">Multi-pass membrane protein</topology>
    </subcellularLocation>
</comment>
<evidence type="ECO:0000256" key="1">
    <source>
        <dbReference type="ARBA" id="ARBA00004141"/>
    </source>
</evidence>
<protein>
    <recommendedName>
        <fullName evidence="9">TerC family protein</fullName>
    </recommendedName>
</protein>
<reference evidence="7 8" key="1">
    <citation type="submission" date="2017-08" db="EMBL/GenBank/DDBJ databases">
        <title>Reclassification of Bisgaard taxon 37 and 44.</title>
        <authorList>
            <person name="Christensen H."/>
        </authorList>
    </citation>
    <scope>NUCLEOTIDE SEQUENCE [LARGE SCALE GENOMIC DNA]</scope>
    <source>
        <strain evidence="7 8">111</strain>
    </source>
</reference>
<comment type="similarity">
    <text evidence="2">Belongs to the TerC family.</text>
</comment>
<dbReference type="RefSeq" id="WP_119532258.1">
    <property type="nucleotide sequence ID" value="NZ_JBHSSP010000020.1"/>
</dbReference>
<dbReference type="Proteomes" id="UP000265916">
    <property type="component" value="Unassembled WGS sequence"/>
</dbReference>
<feature type="transmembrane region" description="Helical" evidence="6">
    <location>
        <begin position="123"/>
        <end position="143"/>
    </location>
</feature>
<keyword evidence="5 6" id="KW-0472">Membrane</keyword>